<evidence type="ECO:0000256" key="7">
    <source>
        <dbReference type="ARBA" id="ARBA00049529"/>
    </source>
</evidence>
<dbReference type="FunFam" id="3.20.10.10:FF:000002">
    <property type="entry name" value="D-alanine aminotransferase"/>
    <property type="match status" value="1"/>
</dbReference>
<dbReference type="EC" id="4.1.3.38" evidence="6"/>
<accession>A0A6L9MQQ8</accession>
<name>A0A6L9MQQ8_9ALTE</name>
<dbReference type="InterPro" id="IPR050571">
    <property type="entry name" value="Class-IV_PLP-Dep_Aminotrnsfr"/>
</dbReference>
<dbReference type="InterPro" id="IPR001544">
    <property type="entry name" value="Aminotrans_IV"/>
</dbReference>
<evidence type="ECO:0000256" key="1">
    <source>
        <dbReference type="ARBA" id="ARBA00001933"/>
    </source>
</evidence>
<evidence type="ECO:0000313" key="13">
    <source>
        <dbReference type="EMBL" id="NDW20213.1"/>
    </source>
</evidence>
<gene>
    <name evidence="13" type="ORF">GTW09_01525</name>
</gene>
<dbReference type="InterPro" id="IPR018300">
    <property type="entry name" value="Aminotrans_IV_CS"/>
</dbReference>
<keyword evidence="13" id="KW-0808">Transferase</keyword>
<evidence type="ECO:0000313" key="14">
    <source>
        <dbReference type="Proteomes" id="UP000478837"/>
    </source>
</evidence>
<evidence type="ECO:0000256" key="11">
    <source>
        <dbReference type="RuleBase" id="RU004106"/>
    </source>
</evidence>
<evidence type="ECO:0000256" key="12">
    <source>
        <dbReference type="RuleBase" id="RU004516"/>
    </source>
</evidence>
<sequence length="288" mass="31775">MTIAFLNGEYLPLSEARISPMDRGFLFGDGIYEVIPTYAGQPVGLSGHLTRLANGLSAIEIENPFDNVQWKAIVLELAGKNADFIESKNIGVYFHVSRGTDAKRHHAYASNISPTVFAFAFEIPPPQPEAKGDVKGFKVALEEDKRWQRCHIKSTSLLGNVMHYQTGVKAGVDETILFNQQGLITEASSCNVFMVKNGIITTPPLNNELLPGITRQIAIEAFKRAQLPVEEDWFSKEALLEADEVWLTSSSKEVAPVIEVGGHIIGEGNAGRMWEKAIKAYHAYKFIA</sequence>
<dbReference type="RefSeq" id="WP_163109440.1">
    <property type="nucleotide sequence ID" value="NZ_JAAAWP010000001.1"/>
</dbReference>
<keyword evidence="14" id="KW-1185">Reference proteome</keyword>
<comment type="catalytic activity">
    <reaction evidence="7">
        <text>4-amino-4-deoxychorismate = 4-aminobenzoate + pyruvate + H(+)</text>
        <dbReference type="Rhea" id="RHEA:16201"/>
        <dbReference type="ChEBI" id="CHEBI:15361"/>
        <dbReference type="ChEBI" id="CHEBI:15378"/>
        <dbReference type="ChEBI" id="CHEBI:17836"/>
        <dbReference type="ChEBI" id="CHEBI:58406"/>
        <dbReference type="EC" id="4.1.3.38"/>
    </reaction>
</comment>
<keyword evidence="3 12" id="KW-0663">Pyridoxal phosphate</keyword>
<comment type="cofactor">
    <cofactor evidence="1 12">
        <name>pyridoxal 5'-phosphate</name>
        <dbReference type="ChEBI" id="CHEBI:597326"/>
    </cofactor>
</comment>
<evidence type="ECO:0000256" key="5">
    <source>
        <dbReference type="ARBA" id="ARBA00035633"/>
    </source>
</evidence>
<evidence type="ECO:0000256" key="8">
    <source>
        <dbReference type="ARBA" id="ARBA00054027"/>
    </source>
</evidence>
<keyword evidence="4" id="KW-0289">Folate biosynthesis</keyword>
<dbReference type="GO" id="GO:0005829">
    <property type="term" value="C:cytosol"/>
    <property type="evidence" value="ECO:0007669"/>
    <property type="project" value="TreeGrafter"/>
</dbReference>
<evidence type="ECO:0000256" key="3">
    <source>
        <dbReference type="ARBA" id="ARBA00022898"/>
    </source>
</evidence>
<comment type="function">
    <text evidence="8">Involved in the biosynthesis of p-aminobenzoate (PABA), a precursor of tetrahydrofolate. Converts 4-amino-4-deoxychorismate into 4-aminobenzoate (PABA) and pyruvate.</text>
</comment>
<keyword evidence="13" id="KW-0032">Aminotransferase</keyword>
<evidence type="ECO:0000256" key="4">
    <source>
        <dbReference type="ARBA" id="ARBA00022909"/>
    </source>
</evidence>
<protein>
    <recommendedName>
        <fullName evidence="9">Aminodeoxychorismate lyase</fullName>
        <ecNumber evidence="6">4.1.3.38</ecNumber>
    </recommendedName>
    <alternativeName>
        <fullName evidence="10">4-amino-4-deoxychorismate lyase</fullName>
    </alternativeName>
</protein>
<dbReference type="GO" id="GO:0008696">
    <property type="term" value="F:4-amino-4-deoxychorismate lyase activity"/>
    <property type="evidence" value="ECO:0007669"/>
    <property type="project" value="UniProtKB-EC"/>
</dbReference>
<reference evidence="13 14" key="1">
    <citation type="submission" date="2020-01" db="EMBL/GenBank/DDBJ databases">
        <title>Genomes of bacteria type strains.</title>
        <authorList>
            <person name="Chen J."/>
            <person name="Zhu S."/>
            <person name="Yang J."/>
        </authorList>
    </citation>
    <scope>NUCLEOTIDE SEQUENCE [LARGE SCALE GENOMIC DNA]</scope>
    <source>
        <strain evidence="13 14">LMG 22958</strain>
    </source>
</reference>
<proteinExistence type="inferred from homology"/>
<dbReference type="GO" id="GO:0008483">
    <property type="term" value="F:transaminase activity"/>
    <property type="evidence" value="ECO:0007669"/>
    <property type="project" value="UniProtKB-KW"/>
</dbReference>
<dbReference type="SUPFAM" id="SSF56752">
    <property type="entry name" value="D-aminoacid aminotransferase-like PLP-dependent enzymes"/>
    <property type="match status" value="1"/>
</dbReference>
<dbReference type="InterPro" id="IPR043131">
    <property type="entry name" value="BCAT-like_N"/>
</dbReference>
<dbReference type="EMBL" id="JAAAWP010000001">
    <property type="protein sequence ID" value="NDW20213.1"/>
    <property type="molecule type" value="Genomic_DNA"/>
</dbReference>
<evidence type="ECO:0000256" key="9">
    <source>
        <dbReference type="ARBA" id="ARBA00069174"/>
    </source>
</evidence>
<dbReference type="Pfam" id="PF01063">
    <property type="entry name" value="Aminotran_4"/>
    <property type="match status" value="1"/>
</dbReference>
<dbReference type="GO" id="GO:0046656">
    <property type="term" value="P:folic acid biosynthetic process"/>
    <property type="evidence" value="ECO:0007669"/>
    <property type="project" value="UniProtKB-KW"/>
</dbReference>
<organism evidence="13 14">
    <name type="scientific">Alteromonas hispanica</name>
    <dbReference type="NCBI Taxonomy" id="315421"/>
    <lineage>
        <taxon>Bacteria</taxon>
        <taxon>Pseudomonadati</taxon>
        <taxon>Pseudomonadota</taxon>
        <taxon>Gammaproteobacteria</taxon>
        <taxon>Alteromonadales</taxon>
        <taxon>Alteromonadaceae</taxon>
        <taxon>Alteromonas/Salinimonas group</taxon>
        <taxon>Alteromonas</taxon>
    </lineage>
</organism>
<dbReference type="Gene3D" id="3.20.10.10">
    <property type="entry name" value="D-amino Acid Aminotransferase, subunit A, domain 2"/>
    <property type="match status" value="1"/>
</dbReference>
<dbReference type="InterPro" id="IPR043132">
    <property type="entry name" value="BCAT-like_C"/>
</dbReference>
<dbReference type="InterPro" id="IPR036038">
    <property type="entry name" value="Aminotransferase-like"/>
</dbReference>
<evidence type="ECO:0000256" key="6">
    <source>
        <dbReference type="ARBA" id="ARBA00035676"/>
    </source>
</evidence>
<comment type="similarity">
    <text evidence="2 11">Belongs to the class-IV pyridoxal-phosphate-dependent aminotransferase family.</text>
</comment>
<dbReference type="Gene3D" id="3.30.470.10">
    <property type="match status" value="1"/>
</dbReference>
<dbReference type="Proteomes" id="UP000478837">
    <property type="component" value="Unassembled WGS sequence"/>
</dbReference>
<dbReference type="PANTHER" id="PTHR42743:SF10">
    <property type="entry name" value="D-ALANINE AMINOTRANSFERASE"/>
    <property type="match status" value="1"/>
</dbReference>
<dbReference type="PANTHER" id="PTHR42743">
    <property type="entry name" value="AMINO-ACID AMINOTRANSFERASE"/>
    <property type="match status" value="1"/>
</dbReference>
<comment type="pathway">
    <text evidence="5">Cofactor biosynthesis; tetrahydrofolate biosynthesis; 4-aminobenzoate from chorismate: step 2/2.</text>
</comment>
<dbReference type="GO" id="GO:0008652">
    <property type="term" value="P:amino acid biosynthetic process"/>
    <property type="evidence" value="ECO:0007669"/>
    <property type="project" value="UniProtKB-ARBA"/>
</dbReference>
<evidence type="ECO:0000256" key="2">
    <source>
        <dbReference type="ARBA" id="ARBA00009320"/>
    </source>
</evidence>
<comment type="caution">
    <text evidence="13">The sequence shown here is derived from an EMBL/GenBank/DDBJ whole genome shotgun (WGS) entry which is preliminary data.</text>
</comment>
<dbReference type="PROSITE" id="PS00770">
    <property type="entry name" value="AA_TRANSFER_CLASS_4"/>
    <property type="match status" value="1"/>
</dbReference>
<evidence type="ECO:0000256" key="10">
    <source>
        <dbReference type="ARBA" id="ARBA00080135"/>
    </source>
</evidence>
<dbReference type="AlphaFoldDB" id="A0A6L9MQQ8"/>